<dbReference type="PROSITE" id="PS00041">
    <property type="entry name" value="HTH_ARAC_FAMILY_1"/>
    <property type="match status" value="1"/>
</dbReference>
<gene>
    <name evidence="5" type="ORF">C1I91_12465</name>
</gene>
<evidence type="ECO:0000256" key="1">
    <source>
        <dbReference type="ARBA" id="ARBA00023015"/>
    </source>
</evidence>
<dbReference type="KEGG" id="cmah:C1I91_12465"/>
<dbReference type="PRINTS" id="PR00032">
    <property type="entry name" value="HTHARAC"/>
</dbReference>
<dbReference type="GO" id="GO:0003700">
    <property type="term" value="F:DNA-binding transcription factor activity"/>
    <property type="evidence" value="ECO:0007669"/>
    <property type="project" value="InterPro"/>
</dbReference>
<dbReference type="PANTHER" id="PTHR43280">
    <property type="entry name" value="ARAC-FAMILY TRANSCRIPTIONAL REGULATOR"/>
    <property type="match status" value="1"/>
</dbReference>
<dbReference type="Pfam" id="PF12833">
    <property type="entry name" value="HTH_18"/>
    <property type="match status" value="1"/>
</dbReference>
<dbReference type="InterPro" id="IPR014710">
    <property type="entry name" value="RmlC-like_jellyroll"/>
</dbReference>
<dbReference type="PROSITE" id="PS01124">
    <property type="entry name" value="HTH_ARAC_FAMILY_2"/>
    <property type="match status" value="1"/>
</dbReference>
<dbReference type="InterPro" id="IPR011051">
    <property type="entry name" value="RmlC_Cupin_sf"/>
</dbReference>
<reference evidence="5 6" key="1">
    <citation type="submission" date="2018-01" db="EMBL/GenBank/DDBJ databases">
        <title>Genome Sequencing and Assembly of Anaerobacter polyendosporus strain CT4.</title>
        <authorList>
            <person name="Tachaapaikoon C."/>
            <person name="Sutheeworapong S."/>
            <person name="Jenjaroenpun P."/>
            <person name="Wongsurawat T."/>
            <person name="Nookeaw I."/>
            <person name="Cheawchanlertfa P."/>
            <person name="Kosugi A."/>
            <person name="Cheevadhanarak S."/>
            <person name="Ratanakhanokchai K."/>
        </authorList>
    </citation>
    <scope>NUCLEOTIDE SEQUENCE [LARGE SCALE GENOMIC DNA]</scope>
    <source>
        <strain evidence="5 6">CT4</strain>
    </source>
</reference>
<name>A0A410DTK7_9CLOT</name>
<dbReference type="SUPFAM" id="SSF46689">
    <property type="entry name" value="Homeodomain-like"/>
    <property type="match status" value="2"/>
</dbReference>
<sequence>MQATKIEVNHNLQETVKHGSYDFPIAVYTDRFSLFKEGYIRWHWHKDLQFSYAIYDKVVVFIEDEEIVLSPGEGIMINSNVLHQIKPYNNSDCMMFSIDFDPVFLGGTEQSVIEKKYLAPIIENSNLKYISLKPEEQWQKNILTLIKAVFTLSHEKPYGYELEMRNNLSMVWLHLIREIKADSLISEQIISKDDNRVKLSMEYIHEKYTSNILLEDIAMAANISKSECCRSFKRILKITPFEYLMEYRVSKAAELLLKTEESITNIALEVGFNGISYFAKVFKKYRNCSPSEYRKREVEGLLQI</sequence>
<evidence type="ECO:0000313" key="6">
    <source>
        <dbReference type="Proteomes" id="UP000286268"/>
    </source>
</evidence>
<dbReference type="InterPro" id="IPR003313">
    <property type="entry name" value="AraC-bd"/>
</dbReference>
<dbReference type="OrthoDB" id="9778008at2"/>
<dbReference type="Pfam" id="PF02311">
    <property type="entry name" value="AraC_binding"/>
    <property type="match status" value="1"/>
</dbReference>
<dbReference type="InterPro" id="IPR018060">
    <property type="entry name" value="HTH_AraC"/>
</dbReference>
<feature type="domain" description="HTH araC/xylS-type" evidence="4">
    <location>
        <begin position="198"/>
        <end position="296"/>
    </location>
</feature>
<keyword evidence="2" id="KW-0238">DNA-binding</keyword>
<dbReference type="GO" id="GO:0043565">
    <property type="term" value="F:sequence-specific DNA binding"/>
    <property type="evidence" value="ECO:0007669"/>
    <property type="project" value="InterPro"/>
</dbReference>
<evidence type="ECO:0000256" key="2">
    <source>
        <dbReference type="ARBA" id="ARBA00023125"/>
    </source>
</evidence>
<keyword evidence="6" id="KW-1185">Reference proteome</keyword>
<dbReference type="Gene3D" id="2.60.120.10">
    <property type="entry name" value="Jelly Rolls"/>
    <property type="match status" value="1"/>
</dbReference>
<dbReference type="EMBL" id="CP025746">
    <property type="protein sequence ID" value="QAA32387.1"/>
    <property type="molecule type" value="Genomic_DNA"/>
</dbReference>
<dbReference type="CDD" id="cd02208">
    <property type="entry name" value="cupin_RmlC-like"/>
    <property type="match status" value="1"/>
</dbReference>
<keyword evidence="3" id="KW-0804">Transcription</keyword>
<evidence type="ECO:0000259" key="4">
    <source>
        <dbReference type="PROSITE" id="PS01124"/>
    </source>
</evidence>
<dbReference type="PANTHER" id="PTHR43280:SF28">
    <property type="entry name" value="HTH-TYPE TRANSCRIPTIONAL ACTIVATOR RHAS"/>
    <property type="match status" value="1"/>
</dbReference>
<dbReference type="Proteomes" id="UP000286268">
    <property type="component" value="Chromosome"/>
</dbReference>
<accession>A0A410DTK7</accession>
<dbReference type="InterPro" id="IPR018062">
    <property type="entry name" value="HTH_AraC-typ_CS"/>
</dbReference>
<evidence type="ECO:0000256" key="3">
    <source>
        <dbReference type="ARBA" id="ARBA00023163"/>
    </source>
</evidence>
<dbReference type="SMART" id="SM00342">
    <property type="entry name" value="HTH_ARAC"/>
    <property type="match status" value="1"/>
</dbReference>
<keyword evidence="1" id="KW-0805">Transcription regulation</keyword>
<dbReference type="InterPro" id="IPR020449">
    <property type="entry name" value="Tscrpt_reg_AraC-type_HTH"/>
</dbReference>
<dbReference type="AlphaFoldDB" id="A0A410DTK7"/>
<organism evidence="5 6">
    <name type="scientific">Clostridium manihotivorum</name>
    <dbReference type="NCBI Taxonomy" id="2320868"/>
    <lineage>
        <taxon>Bacteria</taxon>
        <taxon>Bacillati</taxon>
        <taxon>Bacillota</taxon>
        <taxon>Clostridia</taxon>
        <taxon>Eubacteriales</taxon>
        <taxon>Clostridiaceae</taxon>
        <taxon>Clostridium</taxon>
    </lineage>
</organism>
<dbReference type="SUPFAM" id="SSF51182">
    <property type="entry name" value="RmlC-like cupins"/>
    <property type="match status" value="1"/>
</dbReference>
<dbReference type="Gene3D" id="1.10.10.60">
    <property type="entry name" value="Homeodomain-like"/>
    <property type="match status" value="2"/>
</dbReference>
<proteinExistence type="predicted"/>
<dbReference type="RefSeq" id="WP_128213174.1">
    <property type="nucleotide sequence ID" value="NZ_CP025746.1"/>
</dbReference>
<protein>
    <submittedName>
        <fullName evidence="5">AraC family transcriptional regulator</fullName>
    </submittedName>
</protein>
<evidence type="ECO:0000313" key="5">
    <source>
        <dbReference type="EMBL" id="QAA32387.1"/>
    </source>
</evidence>
<dbReference type="InterPro" id="IPR009057">
    <property type="entry name" value="Homeodomain-like_sf"/>
</dbReference>